<evidence type="ECO:0000256" key="1">
    <source>
        <dbReference type="ARBA" id="ARBA00009023"/>
    </source>
</evidence>
<dbReference type="Proteomes" id="UP000199608">
    <property type="component" value="Unassembled WGS sequence"/>
</dbReference>
<dbReference type="PANTHER" id="PTHR33376:SF7">
    <property type="entry name" value="C4-DICARBOXYLATE-BINDING PROTEIN DCTB"/>
    <property type="match status" value="1"/>
</dbReference>
<comment type="similarity">
    <text evidence="1">Belongs to the bacterial solute-binding protein 7 family.</text>
</comment>
<name>A0A1H2JAH9_9BACT</name>
<keyword evidence="4" id="KW-0732">Signal</keyword>
<dbReference type="GO" id="GO:0030288">
    <property type="term" value="C:outer membrane-bounded periplasmic space"/>
    <property type="evidence" value="ECO:0007669"/>
    <property type="project" value="InterPro"/>
</dbReference>
<evidence type="ECO:0000259" key="5">
    <source>
        <dbReference type="Pfam" id="PF13458"/>
    </source>
</evidence>
<dbReference type="NCBIfam" id="NF037995">
    <property type="entry name" value="TRAP_S1"/>
    <property type="match status" value="1"/>
</dbReference>
<feature type="domain" description="Leucine-binding protein" evidence="5">
    <location>
        <begin position="351"/>
        <end position="670"/>
    </location>
</feature>
<sequence>MKITISLFIAAAAFILVFFCIPRNPNPVFPDAPLPPIQRMRFSHNINEDSALHQAALRFAAKVNKKTHGQVEIEVIPAQRLGTDHQMIEMARSGEVDIILTPTAKLSLLVPEMQYADIPFLFPEREDAYALLDGEVGRMLLDHLLPYGLFGITIWENGFKHFTANKPIHTPDDFRRLKIRTMKSHIIMEQFKALGATPVPIDFYKTFQALKDGVVDGQENPLVAIAGLKFYEVQSHLILSNHGYLGYVLSFSGKSYRNLPFRIQKILVETAREMTSWERIETRKREAVFLETIRNFGTNISVLSKSEQKLFRDATKNIIYKFKDIIGDDIVNATESYLQQKYGDYRKEDIIIGLDADISSGFKGAGMAIKRGMELAATKINKAGGVLGKKVSVLSLDHKGTPARGRENLVRFAKIPNLVAVMGGGDSPVVLAETKLAREHKLPFLIPWASASQIVDNSLPEDYVFRLSITDKTAGEFIVNKAVGISNKIGLLLEDTSWGHSSEKAITNALRRRGMSPVCVDWFFQEDKDMSPQLLNMENANAGVILLVANAPDGVSVVRSIYQRTQKIPIVSNWGITCGYFREETHQELKAMTLRFLYTNCVLNQELPRHKDFMQAYKQSYGFKNEIPSPAGSVHAYDLFHILVKAVEKAGNTNRNDIRSALENIDSHQGLLKTGLDHKIGHYS</sequence>
<organism evidence="6 7">
    <name type="scientific">Desulfobacula phenolica</name>
    <dbReference type="NCBI Taxonomy" id="90732"/>
    <lineage>
        <taxon>Bacteria</taxon>
        <taxon>Pseudomonadati</taxon>
        <taxon>Thermodesulfobacteriota</taxon>
        <taxon>Desulfobacteria</taxon>
        <taxon>Desulfobacterales</taxon>
        <taxon>Desulfobacteraceae</taxon>
        <taxon>Desulfobacula</taxon>
    </lineage>
</organism>
<keyword evidence="7" id="KW-1185">Reference proteome</keyword>
<keyword evidence="6" id="KW-0675">Receptor</keyword>
<dbReference type="InterPro" id="IPR028082">
    <property type="entry name" value="Peripla_BP_I"/>
</dbReference>
<proteinExistence type="inferred from homology"/>
<comment type="similarity">
    <text evidence="2">Belongs to the leucine-binding protein family.</text>
</comment>
<dbReference type="SUPFAM" id="SSF53822">
    <property type="entry name" value="Periplasmic binding protein-like I"/>
    <property type="match status" value="1"/>
</dbReference>
<dbReference type="NCBIfam" id="TIGR00787">
    <property type="entry name" value="dctP"/>
    <property type="match status" value="1"/>
</dbReference>
<keyword evidence="3" id="KW-0813">Transport</keyword>
<dbReference type="Gene3D" id="3.40.50.2300">
    <property type="match status" value="2"/>
</dbReference>
<evidence type="ECO:0000256" key="2">
    <source>
        <dbReference type="ARBA" id="ARBA00010062"/>
    </source>
</evidence>
<dbReference type="PANTHER" id="PTHR33376">
    <property type="match status" value="1"/>
</dbReference>
<reference evidence="7" key="1">
    <citation type="submission" date="2016-10" db="EMBL/GenBank/DDBJ databases">
        <authorList>
            <person name="Varghese N."/>
            <person name="Submissions S."/>
        </authorList>
    </citation>
    <scope>NUCLEOTIDE SEQUENCE [LARGE SCALE GENOMIC DNA]</scope>
    <source>
        <strain evidence="7">DSM 3384</strain>
    </source>
</reference>
<dbReference type="EMBL" id="FNLL01000011">
    <property type="protein sequence ID" value="SDU53058.1"/>
    <property type="molecule type" value="Genomic_DNA"/>
</dbReference>
<dbReference type="RefSeq" id="WP_092236759.1">
    <property type="nucleotide sequence ID" value="NZ_FNLL01000011.1"/>
</dbReference>
<evidence type="ECO:0000256" key="4">
    <source>
        <dbReference type="ARBA" id="ARBA00022729"/>
    </source>
</evidence>
<evidence type="ECO:0000313" key="6">
    <source>
        <dbReference type="EMBL" id="SDU53058.1"/>
    </source>
</evidence>
<dbReference type="Pfam" id="PF03480">
    <property type="entry name" value="DctP"/>
    <property type="match status" value="1"/>
</dbReference>
<evidence type="ECO:0000313" key="7">
    <source>
        <dbReference type="Proteomes" id="UP000199608"/>
    </source>
</evidence>
<protein>
    <submittedName>
        <fullName evidence="6">Tripartite ATP-independent transporter solute receptor, DctP family</fullName>
    </submittedName>
</protein>
<dbReference type="InterPro" id="IPR028081">
    <property type="entry name" value="Leu-bd"/>
</dbReference>
<dbReference type="AlphaFoldDB" id="A0A1H2JAH9"/>
<dbReference type="CDD" id="cd13603">
    <property type="entry name" value="PBP2_TRAP_Siap_TeaA_like"/>
    <property type="match status" value="1"/>
</dbReference>
<evidence type="ECO:0000256" key="3">
    <source>
        <dbReference type="ARBA" id="ARBA00022448"/>
    </source>
</evidence>
<dbReference type="InterPro" id="IPR018389">
    <property type="entry name" value="DctP_fam"/>
</dbReference>
<dbReference type="InterPro" id="IPR038404">
    <property type="entry name" value="TRAP_DctP_sf"/>
</dbReference>
<dbReference type="Gene3D" id="3.40.190.170">
    <property type="entry name" value="Bacterial extracellular solute-binding protein, family 7"/>
    <property type="match status" value="1"/>
</dbReference>
<dbReference type="InterPro" id="IPR004682">
    <property type="entry name" value="TRAP_DctP"/>
</dbReference>
<accession>A0A1H2JAH9</accession>
<dbReference type="Pfam" id="PF13458">
    <property type="entry name" value="Peripla_BP_6"/>
    <property type="match status" value="1"/>
</dbReference>
<dbReference type="CDD" id="cd19979">
    <property type="entry name" value="PBP1_ABC_ligand_binding-like"/>
    <property type="match status" value="1"/>
</dbReference>
<dbReference type="GO" id="GO:0055085">
    <property type="term" value="P:transmembrane transport"/>
    <property type="evidence" value="ECO:0007669"/>
    <property type="project" value="InterPro"/>
</dbReference>
<gene>
    <name evidence="6" type="ORF">SAMN04487931_11172</name>
</gene>